<keyword evidence="5" id="KW-0233">DNA recombination</keyword>
<evidence type="ECO:0000256" key="5">
    <source>
        <dbReference type="ARBA" id="ARBA00023172"/>
    </source>
</evidence>
<dbReference type="Gene3D" id="1.10.443.10">
    <property type="entry name" value="Intergrase catalytic core"/>
    <property type="match status" value="1"/>
</dbReference>
<evidence type="ECO:0000256" key="4">
    <source>
        <dbReference type="ARBA" id="ARBA00023125"/>
    </source>
</evidence>
<dbReference type="EMBL" id="QSFP01000011">
    <property type="protein sequence ID" value="RHA66766.1"/>
    <property type="molecule type" value="Genomic_DNA"/>
</dbReference>
<keyword evidence="3" id="KW-0229">DNA integration</keyword>
<dbReference type="InterPro" id="IPR044068">
    <property type="entry name" value="CB"/>
</dbReference>
<organism evidence="9 10">
    <name type="scientific">Roseburia intestinalis</name>
    <dbReference type="NCBI Taxonomy" id="166486"/>
    <lineage>
        <taxon>Bacteria</taxon>
        <taxon>Bacillati</taxon>
        <taxon>Bacillota</taxon>
        <taxon>Clostridia</taxon>
        <taxon>Lachnospirales</taxon>
        <taxon>Lachnospiraceae</taxon>
        <taxon>Roseburia</taxon>
    </lineage>
</organism>
<dbReference type="Gene3D" id="1.10.150.130">
    <property type="match status" value="1"/>
</dbReference>
<reference evidence="9 10" key="1">
    <citation type="submission" date="2018-08" db="EMBL/GenBank/DDBJ databases">
        <title>A genome reference for cultivated species of the human gut microbiota.</title>
        <authorList>
            <person name="Zou Y."/>
            <person name="Xue W."/>
            <person name="Luo G."/>
        </authorList>
    </citation>
    <scope>NUCLEOTIDE SEQUENCE [LARGE SCALE GENOMIC DNA]</scope>
    <source>
        <strain evidence="9 10">AM43-11</strain>
    </source>
</reference>
<dbReference type="GO" id="GO:0015074">
    <property type="term" value="P:DNA integration"/>
    <property type="evidence" value="ECO:0007669"/>
    <property type="project" value="UniProtKB-KW"/>
</dbReference>
<accession>A0A3R6A7L3</accession>
<protein>
    <submittedName>
        <fullName evidence="9">Site-specific integrase</fullName>
    </submittedName>
</protein>
<dbReference type="InterPro" id="IPR010998">
    <property type="entry name" value="Integrase_recombinase_N"/>
</dbReference>
<dbReference type="AlphaFoldDB" id="A0A3R6A7L3"/>
<dbReference type="Pfam" id="PF14659">
    <property type="entry name" value="Phage_int_SAM_3"/>
    <property type="match status" value="1"/>
</dbReference>
<dbReference type="InterPro" id="IPR002104">
    <property type="entry name" value="Integrase_catalytic"/>
</dbReference>
<dbReference type="CDD" id="cd01189">
    <property type="entry name" value="INT_ICEBs1_C_like"/>
    <property type="match status" value="1"/>
</dbReference>
<gene>
    <name evidence="9" type="ORF">DW927_11035</name>
</gene>
<evidence type="ECO:0000256" key="6">
    <source>
        <dbReference type="PROSITE-ProRule" id="PRU01248"/>
    </source>
</evidence>
<name>A0A3R6A7L3_9FIRM</name>
<evidence type="ECO:0000259" key="8">
    <source>
        <dbReference type="PROSITE" id="PS51900"/>
    </source>
</evidence>
<evidence type="ECO:0000259" key="7">
    <source>
        <dbReference type="PROSITE" id="PS51898"/>
    </source>
</evidence>
<dbReference type="PANTHER" id="PTHR30349:SF64">
    <property type="entry name" value="PROPHAGE INTEGRASE INTD-RELATED"/>
    <property type="match status" value="1"/>
</dbReference>
<dbReference type="InterPro" id="IPR050090">
    <property type="entry name" value="Tyrosine_recombinase_XerCD"/>
</dbReference>
<comment type="caution">
    <text evidence="9">The sequence shown here is derived from an EMBL/GenBank/DDBJ whole genome shotgun (WGS) entry which is preliminary data.</text>
</comment>
<sequence>MPAYKDEKTGKWFAKFYYTNWQGIKKQKWKRGFATKKEALGFERDFLEQQSTNPDMTFQNLYEIYMEDMAARLKQSTLLTKKAVLQTHILPFFGSKPINEIKASDVRRWQAKLMSSPNNYSQTYLKKINTELNSIINYAKRFYDLNTNPCGKAGTIGKAKAEEMDYWTYDEYIAFREGVKDKPLSYICIEVLYWTGMREGELLALSPADIDLDNKTISINRTYQRIEGKDVFTSPKTRKSKRKIPIPDFLCQELSDYIQSRYMLDADERLFPVTKSYLSHEMIRGCKNTGVKKIRIHDIRHSHASLLINQGCDALMLADRLGHEKVSTTLNTYSHLFPHKQQELVHSLESLQATDSPTPEPPSDNPLLEAAGITCEVSQTQDNGSDVTIRPQFGPALVPPNTASGKIIQMPQRKII</sequence>
<dbReference type="RefSeq" id="WP_118565939.1">
    <property type="nucleotide sequence ID" value="NZ_QSFP01000011.1"/>
</dbReference>
<evidence type="ECO:0000256" key="1">
    <source>
        <dbReference type="ARBA" id="ARBA00003283"/>
    </source>
</evidence>
<dbReference type="SUPFAM" id="SSF56349">
    <property type="entry name" value="DNA breaking-rejoining enzymes"/>
    <property type="match status" value="1"/>
</dbReference>
<evidence type="ECO:0000256" key="3">
    <source>
        <dbReference type="ARBA" id="ARBA00022908"/>
    </source>
</evidence>
<comment type="function">
    <text evidence="1">Site-specific tyrosine recombinase, which acts by catalyzing the cutting and rejoining of the recombining DNA molecules.</text>
</comment>
<feature type="domain" description="Tyr recombinase" evidence="7">
    <location>
        <begin position="162"/>
        <end position="346"/>
    </location>
</feature>
<dbReference type="GO" id="GO:0006310">
    <property type="term" value="P:DNA recombination"/>
    <property type="evidence" value="ECO:0007669"/>
    <property type="project" value="UniProtKB-KW"/>
</dbReference>
<dbReference type="InterPro" id="IPR004107">
    <property type="entry name" value="Integrase_SAM-like_N"/>
</dbReference>
<proteinExistence type="inferred from homology"/>
<dbReference type="Pfam" id="PF14657">
    <property type="entry name" value="Arm-DNA-bind_4"/>
    <property type="match status" value="1"/>
</dbReference>
<dbReference type="GO" id="GO:0003677">
    <property type="term" value="F:DNA binding"/>
    <property type="evidence" value="ECO:0007669"/>
    <property type="project" value="UniProtKB-UniRule"/>
</dbReference>
<dbReference type="InterPro" id="IPR013762">
    <property type="entry name" value="Integrase-like_cat_sf"/>
</dbReference>
<evidence type="ECO:0000256" key="2">
    <source>
        <dbReference type="ARBA" id="ARBA00008857"/>
    </source>
</evidence>
<dbReference type="InterPro" id="IPR011010">
    <property type="entry name" value="DNA_brk_join_enz"/>
</dbReference>
<keyword evidence="4 6" id="KW-0238">DNA-binding</keyword>
<dbReference type="Proteomes" id="UP000284465">
    <property type="component" value="Unassembled WGS sequence"/>
</dbReference>
<dbReference type="PROSITE" id="PS51898">
    <property type="entry name" value="TYR_RECOMBINASE"/>
    <property type="match status" value="1"/>
</dbReference>
<evidence type="ECO:0000313" key="9">
    <source>
        <dbReference type="EMBL" id="RHA66766.1"/>
    </source>
</evidence>
<comment type="similarity">
    <text evidence="2">Belongs to the 'phage' integrase family.</text>
</comment>
<dbReference type="PROSITE" id="PS51900">
    <property type="entry name" value="CB"/>
    <property type="match status" value="1"/>
</dbReference>
<feature type="domain" description="Core-binding (CB)" evidence="8">
    <location>
        <begin position="56"/>
        <end position="140"/>
    </location>
</feature>
<evidence type="ECO:0000313" key="10">
    <source>
        <dbReference type="Proteomes" id="UP000284465"/>
    </source>
</evidence>
<dbReference type="PANTHER" id="PTHR30349">
    <property type="entry name" value="PHAGE INTEGRASE-RELATED"/>
    <property type="match status" value="1"/>
</dbReference>
<dbReference type="InterPro" id="IPR028259">
    <property type="entry name" value="AP2-like_int_N"/>
</dbReference>
<dbReference type="Pfam" id="PF00589">
    <property type="entry name" value="Phage_integrase"/>
    <property type="match status" value="1"/>
</dbReference>